<dbReference type="GO" id="GO:0016301">
    <property type="term" value="F:kinase activity"/>
    <property type="evidence" value="ECO:0007669"/>
    <property type="project" value="UniProtKB-KW"/>
</dbReference>
<dbReference type="InterPro" id="IPR033717">
    <property type="entry name" value="UDPK"/>
</dbReference>
<feature type="transmembrane region" description="Helical" evidence="15">
    <location>
        <begin position="33"/>
        <end position="51"/>
    </location>
</feature>
<dbReference type="Pfam" id="PF01219">
    <property type="entry name" value="DAGK_prokar"/>
    <property type="match status" value="1"/>
</dbReference>
<organism evidence="16 17">
    <name type="scientific">Pontibacillus salicampi</name>
    <dbReference type="NCBI Taxonomy" id="1449801"/>
    <lineage>
        <taxon>Bacteria</taxon>
        <taxon>Bacillati</taxon>
        <taxon>Bacillota</taxon>
        <taxon>Bacilli</taxon>
        <taxon>Bacillales</taxon>
        <taxon>Bacillaceae</taxon>
        <taxon>Pontibacillus</taxon>
    </lineage>
</organism>
<evidence type="ECO:0000256" key="3">
    <source>
        <dbReference type="ARBA" id="ARBA00022475"/>
    </source>
</evidence>
<dbReference type="CDD" id="cd14265">
    <property type="entry name" value="UDPK_IM_like"/>
    <property type="match status" value="1"/>
</dbReference>
<evidence type="ECO:0000256" key="15">
    <source>
        <dbReference type="SAM" id="Phobius"/>
    </source>
</evidence>
<evidence type="ECO:0000256" key="10">
    <source>
        <dbReference type="ARBA" id="ARBA00022989"/>
    </source>
</evidence>
<dbReference type="Proteomes" id="UP001589836">
    <property type="component" value="Unassembled WGS sequence"/>
</dbReference>
<keyword evidence="3" id="KW-1003">Cell membrane</keyword>
<dbReference type="PANTHER" id="PTHR34299">
    <property type="entry name" value="DIACYLGLYCEROL KINASE"/>
    <property type="match status" value="1"/>
</dbReference>
<proteinExistence type="inferred from homology"/>
<protein>
    <submittedName>
        <fullName evidence="16">Diacylglycerol kinase family protein</fullName>
        <ecNumber evidence="16">2.7.1.-</ecNumber>
    </submittedName>
</protein>
<evidence type="ECO:0000313" key="16">
    <source>
        <dbReference type="EMBL" id="MFC0522571.1"/>
    </source>
</evidence>
<sequence length="123" mass="13701">MSLDSKENKKRKLVGFTFAWNGLKAVSKAERNFRIHLMTTLCVCILAAIVRVSFIEWAVLTLTVSLVLTMELINSAVERIMDFLSPTWHPLVGEIKDITAGAVLVTAIAAIIIGCFIFIPYFI</sequence>
<accession>A0ABV6LJM7</accession>
<evidence type="ECO:0000256" key="13">
    <source>
        <dbReference type="ARBA" id="ARBA00023209"/>
    </source>
</evidence>
<evidence type="ECO:0000256" key="4">
    <source>
        <dbReference type="ARBA" id="ARBA00022516"/>
    </source>
</evidence>
<evidence type="ECO:0000256" key="5">
    <source>
        <dbReference type="ARBA" id="ARBA00022679"/>
    </source>
</evidence>
<comment type="caution">
    <text evidence="16">The sequence shown here is derived from an EMBL/GenBank/DDBJ whole genome shotgun (WGS) entry which is preliminary data.</text>
</comment>
<keyword evidence="12 15" id="KW-0472">Membrane</keyword>
<evidence type="ECO:0000256" key="6">
    <source>
        <dbReference type="ARBA" id="ARBA00022692"/>
    </source>
</evidence>
<keyword evidence="10 15" id="KW-1133">Transmembrane helix</keyword>
<dbReference type="EC" id="2.7.1.-" evidence="16"/>
<evidence type="ECO:0000256" key="1">
    <source>
        <dbReference type="ARBA" id="ARBA00004651"/>
    </source>
</evidence>
<keyword evidence="5 16" id="KW-0808">Transferase</keyword>
<keyword evidence="7" id="KW-0547">Nucleotide-binding</keyword>
<keyword evidence="14" id="KW-1208">Phospholipid metabolism</keyword>
<evidence type="ECO:0000256" key="11">
    <source>
        <dbReference type="ARBA" id="ARBA00023098"/>
    </source>
</evidence>
<evidence type="ECO:0000256" key="14">
    <source>
        <dbReference type="ARBA" id="ARBA00023264"/>
    </source>
</evidence>
<reference evidence="16 17" key="1">
    <citation type="submission" date="2024-09" db="EMBL/GenBank/DDBJ databases">
        <authorList>
            <person name="Sun Q."/>
            <person name="Mori K."/>
        </authorList>
    </citation>
    <scope>NUCLEOTIDE SEQUENCE [LARGE SCALE GENOMIC DNA]</scope>
    <source>
        <strain evidence="16 17">NCAIM B.02529</strain>
    </source>
</reference>
<keyword evidence="4" id="KW-0444">Lipid biosynthesis</keyword>
<dbReference type="InterPro" id="IPR000829">
    <property type="entry name" value="DAGK"/>
</dbReference>
<comment type="subcellular location">
    <subcellularLocation>
        <location evidence="1">Cell membrane</location>
        <topology evidence="1">Multi-pass membrane protein</topology>
    </subcellularLocation>
</comment>
<gene>
    <name evidence="16" type="ORF">ACFFGV_03060</name>
</gene>
<keyword evidence="13" id="KW-0594">Phospholipid biosynthesis</keyword>
<keyword evidence="11" id="KW-0443">Lipid metabolism</keyword>
<dbReference type="PANTHER" id="PTHR34299:SF1">
    <property type="entry name" value="DIACYLGLYCEROL KINASE"/>
    <property type="match status" value="1"/>
</dbReference>
<dbReference type="EMBL" id="JBHLTP010000003">
    <property type="protein sequence ID" value="MFC0522571.1"/>
    <property type="molecule type" value="Genomic_DNA"/>
</dbReference>
<evidence type="ECO:0000256" key="9">
    <source>
        <dbReference type="ARBA" id="ARBA00022840"/>
    </source>
</evidence>
<keyword evidence="9" id="KW-0067">ATP-binding</keyword>
<evidence type="ECO:0000256" key="12">
    <source>
        <dbReference type="ARBA" id="ARBA00023136"/>
    </source>
</evidence>
<dbReference type="InterPro" id="IPR036945">
    <property type="entry name" value="DAGK_sf"/>
</dbReference>
<name>A0ABV6LJM7_9BACI</name>
<evidence type="ECO:0000256" key="2">
    <source>
        <dbReference type="ARBA" id="ARBA00005967"/>
    </source>
</evidence>
<keyword evidence="8 16" id="KW-0418">Kinase</keyword>
<evidence type="ECO:0000256" key="7">
    <source>
        <dbReference type="ARBA" id="ARBA00022741"/>
    </source>
</evidence>
<feature type="transmembrane region" description="Helical" evidence="15">
    <location>
        <begin position="98"/>
        <end position="122"/>
    </location>
</feature>
<comment type="similarity">
    <text evidence="2">Belongs to the bacterial diacylglycerol kinase family.</text>
</comment>
<evidence type="ECO:0000256" key="8">
    <source>
        <dbReference type="ARBA" id="ARBA00022777"/>
    </source>
</evidence>
<keyword evidence="6 15" id="KW-0812">Transmembrane</keyword>
<dbReference type="Gene3D" id="1.10.287.3610">
    <property type="match status" value="1"/>
</dbReference>
<evidence type="ECO:0000313" key="17">
    <source>
        <dbReference type="Proteomes" id="UP001589836"/>
    </source>
</evidence>
<keyword evidence="17" id="KW-1185">Reference proteome</keyword>
<dbReference type="RefSeq" id="WP_377345096.1">
    <property type="nucleotide sequence ID" value="NZ_JBHLTP010000003.1"/>
</dbReference>